<dbReference type="AlphaFoldDB" id="Q47VM1"/>
<gene>
    <name evidence="1" type="ordered locus">CPS_4503</name>
</gene>
<reference evidence="1" key="1">
    <citation type="journal article" date="2005" name="Proc. Natl. Acad. Sci. U.S.A.">
        <title>The psychrophilic lifestyle as revealed by the genome sequence of Colwellia psychrerythraea 34H through genomic and proteomic analyses.</title>
        <authorList>
            <person name="Methe B.A."/>
            <person name="Nelson K.E."/>
            <person name="Deming J.W."/>
            <person name="Momen B."/>
            <person name="Melamud E."/>
            <person name="Zhang X."/>
            <person name="Moult J."/>
            <person name="Madupu R."/>
            <person name="Nelson W.C."/>
            <person name="Dodson R.J."/>
            <person name="Brinkac L.M."/>
            <person name="Daugherty S.C."/>
            <person name="Durkin A.S."/>
            <person name="DeBoy R.T."/>
            <person name="Kolonay J.F."/>
            <person name="Sullivan S.A."/>
            <person name="Zhou L."/>
            <person name="Davidsen T.M."/>
            <person name="Wu M."/>
            <person name="Huston A.L."/>
            <person name="Lewis M."/>
            <person name="Weaver B."/>
            <person name="Weidman J.F."/>
            <person name="Khouri H."/>
            <person name="Utterback T.R."/>
            <person name="Feldblyum T.V."/>
            <person name="Fraser C.M."/>
        </authorList>
    </citation>
    <scope>NUCLEOTIDE SEQUENCE [LARGE SCALE GENOMIC DNA]</scope>
    <source>
        <strain evidence="1">34H</strain>
    </source>
</reference>
<organism evidence="1 2">
    <name type="scientific">Colwellia psychrerythraea (strain 34H / ATCC BAA-681)</name>
    <name type="common">Vibrio psychroerythus</name>
    <dbReference type="NCBI Taxonomy" id="167879"/>
    <lineage>
        <taxon>Bacteria</taxon>
        <taxon>Pseudomonadati</taxon>
        <taxon>Pseudomonadota</taxon>
        <taxon>Gammaproteobacteria</taxon>
        <taxon>Alteromonadales</taxon>
        <taxon>Colwelliaceae</taxon>
        <taxon>Colwellia</taxon>
    </lineage>
</organism>
<evidence type="ECO:0000313" key="2">
    <source>
        <dbReference type="Proteomes" id="UP000000547"/>
    </source>
</evidence>
<evidence type="ECO:0000313" key="1">
    <source>
        <dbReference type="EMBL" id="AAZ25108.1"/>
    </source>
</evidence>
<proteinExistence type="predicted"/>
<protein>
    <submittedName>
        <fullName evidence="1">Uncharacterized protein</fullName>
    </submittedName>
</protein>
<sequence>MSLQLHSDNNKAARYKRAAFQIITVNYLSSC</sequence>
<dbReference type="HOGENOM" id="CLU_3395947_0_0_6"/>
<dbReference type="KEGG" id="cps:CPS_4503"/>
<dbReference type="Proteomes" id="UP000000547">
    <property type="component" value="Chromosome"/>
</dbReference>
<dbReference type="EMBL" id="CP000083">
    <property type="protein sequence ID" value="AAZ25108.1"/>
    <property type="molecule type" value="Genomic_DNA"/>
</dbReference>
<name>Q47VM1_COLP3</name>
<accession>Q47VM1</accession>